<dbReference type="EMBL" id="CP001349">
    <property type="protein sequence ID" value="ACL61410.1"/>
    <property type="molecule type" value="Genomic_DNA"/>
</dbReference>
<dbReference type="KEGG" id="mno:Mnod_6644"/>
<dbReference type="AlphaFoldDB" id="B8IER7"/>
<dbReference type="RefSeq" id="WP_015932979.1">
    <property type="nucleotide sequence ID" value="NC_011894.1"/>
</dbReference>
<dbReference type="Proteomes" id="UP000008207">
    <property type="component" value="Chromosome"/>
</dbReference>
<sequence length="112" mass="12187">MSAPHDRRAFLRGLVSLPLIGGSITLIGNPTGVAEPASDFLLEQDSTWVEGERLRIAEARHDTRAISDLFGPAYEWQLRECEAAPEEVRARVATRAAVALSAVGCDWRGGRT</sequence>
<accession>B8IER7</accession>
<proteinExistence type="predicted"/>
<organism evidence="1 2">
    <name type="scientific">Methylobacterium nodulans (strain LMG 21967 / CNCM I-2342 / ORS 2060)</name>
    <dbReference type="NCBI Taxonomy" id="460265"/>
    <lineage>
        <taxon>Bacteria</taxon>
        <taxon>Pseudomonadati</taxon>
        <taxon>Pseudomonadota</taxon>
        <taxon>Alphaproteobacteria</taxon>
        <taxon>Hyphomicrobiales</taxon>
        <taxon>Methylobacteriaceae</taxon>
        <taxon>Methylobacterium</taxon>
    </lineage>
</organism>
<protein>
    <submittedName>
        <fullName evidence="1">Uncharacterized protein</fullName>
    </submittedName>
</protein>
<dbReference type="OrthoDB" id="8004268at2"/>
<name>B8IER7_METNO</name>
<evidence type="ECO:0000313" key="1">
    <source>
        <dbReference type="EMBL" id="ACL61410.1"/>
    </source>
</evidence>
<reference evidence="1 2" key="1">
    <citation type="submission" date="2009-01" db="EMBL/GenBank/DDBJ databases">
        <title>Complete sequence of chromosome of Methylobacterium nodulans ORS 2060.</title>
        <authorList>
            <consortium name="US DOE Joint Genome Institute"/>
            <person name="Lucas S."/>
            <person name="Copeland A."/>
            <person name="Lapidus A."/>
            <person name="Glavina del Rio T."/>
            <person name="Dalin E."/>
            <person name="Tice H."/>
            <person name="Bruce D."/>
            <person name="Goodwin L."/>
            <person name="Pitluck S."/>
            <person name="Sims D."/>
            <person name="Brettin T."/>
            <person name="Detter J.C."/>
            <person name="Han C."/>
            <person name="Larimer F."/>
            <person name="Land M."/>
            <person name="Hauser L."/>
            <person name="Kyrpides N."/>
            <person name="Ivanova N."/>
            <person name="Marx C.J."/>
            <person name="Richardson P."/>
        </authorList>
    </citation>
    <scope>NUCLEOTIDE SEQUENCE [LARGE SCALE GENOMIC DNA]</scope>
    <source>
        <strain evidence="2">LMG 21967 / CNCM I-2342 / ORS 2060</strain>
    </source>
</reference>
<gene>
    <name evidence="1" type="ordered locus">Mnod_6644</name>
</gene>
<dbReference type="HOGENOM" id="CLU_2168020_0_0_5"/>
<evidence type="ECO:0000313" key="2">
    <source>
        <dbReference type="Proteomes" id="UP000008207"/>
    </source>
</evidence>
<keyword evidence="2" id="KW-1185">Reference proteome</keyword>